<dbReference type="Proteomes" id="UP001165653">
    <property type="component" value="Unassembled WGS sequence"/>
</dbReference>
<accession>A0ABT3G3I9</accession>
<evidence type="ECO:0000256" key="1">
    <source>
        <dbReference type="SAM" id="SignalP"/>
    </source>
</evidence>
<keyword evidence="3" id="KW-1185">Reference proteome</keyword>
<name>A0ABT3G3I9_9BACT</name>
<dbReference type="RefSeq" id="WP_264513940.1">
    <property type="nucleotide sequence ID" value="NZ_JAPDDR010000006.1"/>
</dbReference>
<dbReference type="EMBL" id="JAPDDR010000006">
    <property type="protein sequence ID" value="MCW1914412.1"/>
    <property type="molecule type" value="Genomic_DNA"/>
</dbReference>
<evidence type="ECO:0000313" key="2">
    <source>
        <dbReference type="EMBL" id="MCW1914412.1"/>
    </source>
</evidence>
<feature type="signal peptide" evidence="1">
    <location>
        <begin position="1"/>
        <end position="20"/>
    </location>
</feature>
<keyword evidence="1" id="KW-0732">Signal</keyword>
<gene>
    <name evidence="2" type="ORF">OJ996_12560</name>
</gene>
<organism evidence="2 3">
    <name type="scientific">Luteolibacter rhizosphaerae</name>
    <dbReference type="NCBI Taxonomy" id="2989719"/>
    <lineage>
        <taxon>Bacteria</taxon>
        <taxon>Pseudomonadati</taxon>
        <taxon>Verrucomicrobiota</taxon>
        <taxon>Verrucomicrobiia</taxon>
        <taxon>Verrucomicrobiales</taxon>
        <taxon>Verrucomicrobiaceae</taxon>
        <taxon>Luteolibacter</taxon>
    </lineage>
</organism>
<protein>
    <submittedName>
        <fullName evidence="2">Uncharacterized protein</fullName>
    </submittedName>
</protein>
<comment type="caution">
    <text evidence="2">The sequence shown here is derived from an EMBL/GenBank/DDBJ whole genome shotgun (WGS) entry which is preliminary data.</text>
</comment>
<reference evidence="2" key="1">
    <citation type="submission" date="2022-10" db="EMBL/GenBank/DDBJ databases">
        <title>Luteolibacter sp. GHJ8, whole genome shotgun sequencing project.</title>
        <authorList>
            <person name="Zhao G."/>
            <person name="Shen L."/>
        </authorList>
    </citation>
    <scope>NUCLEOTIDE SEQUENCE</scope>
    <source>
        <strain evidence="2">GHJ8</strain>
    </source>
</reference>
<proteinExistence type="predicted"/>
<sequence>MKLNLLAAATLVLAPVSALAAAPSPVGTWEVNLAGADQGIAYVTFEEDRDFTAYGVSAKSAGVFTLSGTWAVDDKGVLTGSYTETIDGQDVTGTIQGKVTAKKVSGKITATNGNFSFAGTPEKDTQDLSGTWTGIAVLGKLRLPEIYQISATETPHLYQLSGFGVSPTGGEFEINGLALAGSKGKVRIFALSEYPWAETPGATTLSGKVNAATTKGSLKGFESTGQVIKVSLRR</sequence>
<evidence type="ECO:0000313" key="3">
    <source>
        <dbReference type="Proteomes" id="UP001165653"/>
    </source>
</evidence>
<feature type="chain" id="PRO_5045131680" evidence="1">
    <location>
        <begin position="21"/>
        <end position="234"/>
    </location>
</feature>